<name>A0A0B7B3P8_9EUPU</name>
<evidence type="ECO:0000313" key="16">
    <source>
        <dbReference type="EMBL" id="CEK86916.1"/>
    </source>
</evidence>
<dbReference type="InterPro" id="IPR036249">
    <property type="entry name" value="Thioredoxin-like_sf"/>
</dbReference>
<keyword evidence="6" id="KW-0677">Repeat</keyword>
<dbReference type="CDD" id="cd03073">
    <property type="entry name" value="PDI_b'_ERp72_ERp57"/>
    <property type="match status" value="1"/>
</dbReference>
<dbReference type="PROSITE" id="PS51352">
    <property type="entry name" value="THIOREDOXIN_2"/>
    <property type="match status" value="2"/>
</dbReference>
<sequence length="498" mass="55759">MINMQTTILFLFAAFCSAVLAADDVLVLTDGNFAAEVSKHSVILIEFYAPWCGHCKRLAPEYEKAATTLKNADPAVPLAKVDCTVETSTCTKYGVSGYPTLKIFKNGEFSKEYDGPREADGIVKTLTREAGPVSKKLVTVEEALNFISKDSVGVIGFFDSEDNSEAKSFLKVADQLSNLRFAHTTNDEVKKEFKQTKQGVVLNRPKILHSKFEKPQAYTTETGNKLKEFLESEALGLCAERNQGNAENFKKPLVVVHYNVDFVKNPKGTNYWRNRIMKVAKKLQEEDLDVHFAVSNADAAARELEECGIEDRSGDKPFVCAYDSSNKKYKLTEAFSVESLEQFVRDFLAGKVEAHLKSEPVPDPNDEPVKVVVAKNFDEIVNNEDKDVLIEFYAPWCGHCKSLAPKYDELAKKLEDEKDIVIAKMDATANDVPSVYDVKGFPTLYFAPKGSKKSPRKYEGGREVEDFIKYLARESTDSLSGYDRDGKKKKKDKKKSEL</sequence>
<accession>A0A0B7B3P8</accession>
<keyword evidence="9 13" id="KW-0413">Isomerase</keyword>
<keyword evidence="8 11" id="KW-1015">Disulfide bond</keyword>
<evidence type="ECO:0000256" key="1">
    <source>
        <dbReference type="ARBA" id="ARBA00001182"/>
    </source>
</evidence>
<comment type="catalytic activity">
    <reaction evidence="1 13">
        <text>Catalyzes the rearrangement of -S-S- bonds in proteins.</text>
        <dbReference type="EC" id="5.3.4.1"/>
    </reaction>
</comment>
<dbReference type="FunFam" id="3.40.30.10:FF:000303">
    <property type="entry name" value="Protein disulfide-isomerase"/>
    <property type="match status" value="1"/>
</dbReference>
<reference evidence="16" key="1">
    <citation type="submission" date="2014-12" db="EMBL/GenBank/DDBJ databases">
        <title>Insight into the proteome of Arion vulgaris.</title>
        <authorList>
            <person name="Aradska J."/>
            <person name="Bulat T."/>
            <person name="Smidak R."/>
            <person name="Sarate P."/>
            <person name="Gangsoo J."/>
            <person name="Sialana F."/>
            <person name="Bilban M."/>
            <person name="Lubec G."/>
        </authorList>
    </citation>
    <scope>NUCLEOTIDE SEQUENCE</scope>
    <source>
        <tissue evidence="16">Skin</tissue>
    </source>
</reference>
<evidence type="ECO:0000256" key="6">
    <source>
        <dbReference type="ARBA" id="ARBA00022737"/>
    </source>
</evidence>
<evidence type="ECO:0000256" key="8">
    <source>
        <dbReference type="ARBA" id="ARBA00023157"/>
    </source>
</evidence>
<dbReference type="GO" id="GO:0003756">
    <property type="term" value="F:protein disulfide isomerase activity"/>
    <property type="evidence" value="ECO:0007669"/>
    <property type="project" value="UniProtKB-EC"/>
</dbReference>
<evidence type="ECO:0000256" key="5">
    <source>
        <dbReference type="ARBA" id="ARBA00022729"/>
    </source>
</evidence>
<dbReference type="Pfam" id="PF00085">
    <property type="entry name" value="Thioredoxin"/>
    <property type="match status" value="2"/>
</dbReference>
<dbReference type="GO" id="GO:0005788">
    <property type="term" value="C:endoplasmic reticulum lumen"/>
    <property type="evidence" value="ECO:0007669"/>
    <property type="project" value="UniProtKB-SubCell"/>
</dbReference>
<evidence type="ECO:0000256" key="11">
    <source>
        <dbReference type="PIRSR" id="PIRSR605792-51"/>
    </source>
</evidence>
<evidence type="ECO:0000256" key="12">
    <source>
        <dbReference type="RuleBase" id="RU004208"/>
    </source>
</evidence>
<feature type="region of interest" description="Disordered" evidence="14">
    <location>
        <begin position="477"/>
        <end position="498"/>
    </location>
</feature>
<dbReference type="InterPro" id="IPR017937">
    <property type="entry name" value="Thioredoxin_CS"/>
</dbReference>
<keyword evidence="7" id="KW-0256">Endoplasmic reticulum</keyword>
<evidence type="ECO:0000256" key="2">
    <source>
        <dbReference type="ARBA" id="ARBA00004319"/>
    </source>
</evidence>
<dbReference type="PROSITE" id="PS00194">
    <property type="entry name" value="THIOREDOXIN_1"/>
    <property type="match status" value="2"/>
</dbReference>
<feature type="domain" description="Thioredoxin" evidence="15">
    <location>
        <begin position="15"/>
        <end position="131"/>
    </location>
</feature>
<dbReference type="SUPFAM" id="SSF52833">
    <property type="entry name" value="Thioredoxin-like"/>
    <property type="match status" value="3"/>
</dbReference>
<evidence type="ECO:0000256" key="7">
    <source>
        <dbReference type="ARBA" id="ARBA00022824"/>
    </source>
</evidence>
<gene>
    <name evidence="16" type="primary">ORF156308</name>
</gene>
<dbReference type="Gene3D" id="3.40.30.10">
    <property type="entry name" value="Glutaredoxin"/>
    <property type="match status" value="4"/>
</dbReference>
<keyword evidence="5 13" id="KW-0732">Signal</keyword>
<proteinExistence type="inferred from homology"/>
<evidence type="ECO:0000256" key="9">
    <source>
        <dbReference type="ARBA" id="ARBA00023235"/>
    </source>
</evidence>
<dbReference type="PANTHER" id="PTHR18929">
    <property type="entry name" value="PROTEIN DISULFIDE ISOMERASE"/>
    <property type="match status" value="1"/>
</dbReference>
<evidence type="ECO:0000256" key="13">
    <source>
        <dbReference type="RuleBase" id="RU361130"/>
    </source>
</evidence>
<feature type="compositionally biased region" description="Basic and acidic residues" evidence="14">
    <location>
        <begin position="477"/>
        <end position="486"/>
    </location>
</feature>
<dbReference type="InterPro" id="IPR013766">
    <property type="entry name" value="Thioredoxin_domain"/>
</dbReference>
<feature type="disulfide bond" description="Redox-active" evidence="11">
    <location>
        <begin position="52"/>
        <end position="55"/>
    </location>
</feature>
<comment type="similarity">
    <text evidence="3 12">Belongs to the protein disulfide isomerase family.</text>
</comment>
<dbReference type="FunFam" id="3.40.30.10:FF:000077">
    <property type="entry name" value="Protein disulfide-isomerase"/>
    <property type="match status" value="1"/>
</dbReference>
<dbReference type="CDD" id="cd02995">
    <property type="entry name" value="PDI_a_PDI_a'_C"/>
    <property type="match status" value="1"/>
</dbReference>
<dbReference type="PANTHER" id="PTHR18929:SF132">
    <property type="entry name" value="PROTEIN DISULFIDE-ISOMERASE A3"/>
    <property type="match status" value="1"/>
</dbReference>
<dbReference type="FunFam" id="3.40.30.10:FF:000017">
    <property type="entry name" value="Protein disulfide-isomerase A4"/>
    <property type="match status" value="1"/>
</dbReference>
<dbReference type="NCBIfam" id="TIGR01126">
    <property type="entry name" value="pdi_dom"/>
    <property type="match status" value="2"/>
</dbReference>
<dbReference type="PRINTS" id="PR00421">
    <property type="entry name" value="THIOREDOXIN"/>
</dbReference>
<dbReference type="FunFam" id="3.40.30.10:FF:000045">
    <property type="entry name" value="Disulfide-isomerase A3"/>
    <property type="match status" value="1"/>
</dbReference>
<dbReference type="CDD" id="cd02961">
    <property type="entry name" value="PDI_a_family"/>
    <property type="match status" value="1"/>
</dbReference>
<evidence type="ECO:0000256" key="10">
    <source>
        <dbReference type="ARBA" id="ARBA00023284"/>
    </source>
</evidence>
<evidence type="ECO:0000256" key="14">
    <source>
        <dbReference type="SAM" id="MobiDB-lite"/>
    </source>
</evidence>
<dbReference type="GO" id="GO:0006457">
    <property type="term" value="P:protein folding"/>
    <property type="evidence" value="ECO:0007669"/>
    <property type="project" value="TreeGrafter"/>
</dbReference>
<keyword evidence="10 11" id="KW-0676">Redox-active center</keyword>
<dbReference type="EC" id="5.3.4.1" evidence="4 13"/>
<feature type="signal peptide" evidence="13">
    <location>
        <begin position="1"/>
        <end position="21"/>
    </location>
</feature>
<organism evidence="16">
    <name type="scientific">Arion vulgaris</name>
    <dbReference type="NCBI Taxonomy" id="1028688"/>
    <lineage>
        <taxon>Eukaryota</taxon>
        <taxon>Metazoa</taxon>
        <taxon>Spiralia</taxon>
        <taxon>Lophotrochozoa</taxon>
        <taxon>Mollusca</taxon>
        <taxon>Gastropoda</taxon>
        <taxon>Heterobranchia</taxon>
        <taxon>Euthyneura</taxon>
        <taxon>Panpulmonata</taxon>
        <taxon>Eupulmonata</taxon>
        <taxon>Stylommatophora</taxon>
        <taxon>Helicina</taxon>
        <taxon>Arionoidea</taxon>
        <taxon>Arionidae</taxon>
        <taxon>Arion</taxon>
    </lineage>
</organism>
<feature type="chain" id="PRO_5005110631" description="Protein disulfide-isomerase" evidence="13">
    <location>
        <begin position="22"/>
        <end position="498"/>
    </location>
</feature>
<dbReference type="EMBL" id="HACG01040051">
    <property type="protein sequence ID" value="CEK86916.1"/>
    <property type="molecule type" value="Transcribed_RNA"/>
</dbReference>
<dbReference type="AlphaFoldDB" id="A0A0B7B3P8"/>
<feature type="disulfide bond" description="Redox-active" evidence="11">
    <location>
        <begin position="397"/>
        <end position="400"/>
    </location>
</feature>
<comment type="subcellular location">
    <subcellularLocation>
        <location evidence="2">Endoplasmic reticulum lumen</location>
    </subcellularLocation>
</comment>
<feature type="compositionally biased region" description="Basic residues" evidence="14">
    <location>
        <begin position="487"/>
        <end position="498"/>
    </location>
</feature>
<dbReference type="InterPro" id="IPR005792">
    <property type="entry name" value="Prot_disulphide_isomerase"/>
</dbReference>
<evidence type="ECO:0000256" key="3">
    <source>
        <dbReference type="ARBA" id="ARBA00006347"/>
    </source>
</evidence>
<feature type="domain" description="Thioredoxin" evidence="15">
    <location>
        <begin position="355"/>
        <end position="476"/>
    </location>
</feature>
<dbReference type="InterPro" id="IPR005788">
    <property type="entry name" value="PDI_thioredoxin-like_dom"/>
</dbReference>
<evidence type="ECO:0000259" key="15">
    <source>
        <dbReference type="PROSITE" id="PS51352"/>
    </source>
</evidence>
<evidence type="ECO:0000256" key="4">
    <source>
        <dbReference type="ARBA" id="ARBA00012723"/>
    </source>
</evidence>
<dbReference type="NCBIfam" id="TIGR01130">
    <property type="entry name" value="ER_PDI_fam"/>
    <property type="match status" value="1"/>
</dbReference>
<protein>
    <recommendedName>
        <fullName evidence="4 13">Protein disulfide-isomerase</fullName>
        <ecNumber evidence="4 13">5.3.4.1</ecNumber>
    </recommendedName>
</protein>
<dbReference type="Pfam" id="PF13848">
    <property type="entry name" value="Thioredoxin_6"/>
    <property type="match status" value="1"/>
</dbReference>
<dbReference type="GO" id="GO:0034976">
    <property type="term" value="P:response to endoplasmic reticulum stress"/>
    <property type="evidence" value="ECO:0007669"/>
    <property type="project" value="TreeGrafter"/>
</dbReference>